<dbReference type="CDD" id="cd02933">
    <property type="entry name" value="OYE_like_FMN"/>
    <property type="match status" value="1"/>
</dbReference>
<organism evidence="2 3">
    <name type="scientific">Caldalkalibacillus horti</name>
    <dbReference type="NCBI Taxonomy" id="77523"/>
    <lineage>
        <taxon>Bacteria</taxon>
        <taxon>Bacillati</taxon>
        <taxon>Bacillota</taxon>
        <taxon>Bacilli</taxon>
        <taxon>Bacillales</taxon>
        <taxon>Bacillaceae</taxon>
        <taxon>Caldalkalibacillus</taxon>
    </lineage>
</organism>
<sequence length="352" mass="38853">MGMIANEALLKPVKLGAWHLRNRVVMAPMTRCFADDITGVVGEDVVEYYRKRAEDGIGLIITEGIIISPRAKGTIGVPGLYSKDQIEGWRRVTDAVHKAGGTIIAQLWHVGRLTHHEIAGGLPPQAPSAIAAKGHVHRFGKPFEKPEEMSISDIHEVIDQFALAARHAMLAGFDGVEVHGAHGYLIDQFNSDISNHRKDGYGGSLRQRLTFMKEVLQGVVQEVGAERTSIRFSALKDDQPDYMWDNPVMSIKEFLNLFRELDLSVIHPSTNHFNAKIDQGKTLHEIVQENWEGSIIGVGNLTPAKASHAIKKGTINLAAFGRPLLANSDFINKLVHGKQLTPYDSKHLSSLF</sequence>
<dbReference type="InterPro" id="IPR013785">
    <property type="entry name" value="Aldolase_TIM"/>
</dbReference>
<evidence type="ECO:0000313" key="2">
    <source>
        <dbReference type="EMBL" id="MDQ0165816.1"/>
    </source>
</evidence>
<feature type="domain" description="NADH:flavin oxidoreductase/NADH oxidase N-terminal" evidence="1">
    <location>
        <begin position="9"/>
        <end position="339"/>
    </location>
</feature>
<dbReference type="PANTHER" id="PTHR22893:SF91">
    <property type="entry name" value="NADPH DEHYDROGENASE 2-RELATED"/>
    <property type="match status" value="1"/>
</dbReference>
<proteinExistence type="predicted"/>
<reference evidence="2 3" key="1">
    <citation type="submission" date="2023-07" db="EMBL/GenBank/DDBJ databases">
        <title>Genomic Encyclopedia of Type Strains, Phase IV (KMG-IV): sequencing the most valuable type-strain genomes for metagenomic binning, comparative biology and taxonomic classification.</title>
        <authorList>
            <person name="Goeker M."/>
        </authorList>
    </citation>
    <scope>NUCLEOTIDE SEQUENCE [LARGE SCALE GENOMIC DNA]</scope>
    <source>
        <strain evidence="2 3">DSM 12751</strain>
    </source>
</reference>
<dbReference type="InterPro" id="IPR045247">
    <property type="entry name" value="Oye-like"/>
</dbReference>
<comment type="caution">
    <text evidence="2">The sequence shown here is derived from an EMBL/GenBank/DDBJ whole genome shotgun (WGS) entry which is preliminary data.</text>
</comment>
<dbReference type="EMBL" id="JAUSTY010000006">
    <property type="protein sequence ID" value="MDQ0165816.1"/>
    <property type="molecule type" value="Genomic_DNA"/>
</dbReference>
<dbReference type="Gene3D" id="3.20.20.70">
    <property type="entry name" value="Aldolase class I"/>
    <property type="match status" value="1"/>
</dbReference>
<name>A0ABT9VXV2_9BACI</name>
<gene>
    <name evidence="2" type="ORF">J2S11_001717</name>
</gene>
<keyword evidence="3" id="KW-1185">Reference proteome</keyword>
<evidence type="ECO:0000313" key="3">
    <source>
        <dbReference type="Proteomes" id="UP001235840"/>
    </source>
</evidence>
<evidence type="ECO:0000259" key="1">
    <source>
        <dbReference type="Pfam" id="PF00724"/>
    </source>
</evidence>
<protein>
    <submittedName>
        <fullName evidence="2">2,4-dienoyl-CoA reductase-like NADH-dependent reductase (Old Yellow Enzyme family)</fullName>
    </submittedName>
</protein>
<dbReference type="Proteomes" id="UP001235840">
    <property type="component" value="Unassembled WGS sequence"/>
</dbReference>
<dbReference type="PANTHER" id="PTHR22893">
    <property type="entry name" value="NADH OXIDOREDUCTASE-RELATED"/>
    <property type="match status" value="1"/>
</dbReference>
<accession>A0ABT9VXV2</accession>
<dbReference type="SUPFAM" id="SSF51395">
    <property type="entry name" value="FMN-linked oxidoreductases"/>
    <property type="match status" value="1"/>
</dbReference>
<dbReference type="InterPro" id="IPR001155">
    <property type="entry name" value="OxRdtase_FMN_N"/>
</dbReference>
<dbReference type="Pfam" id="PF00724">
    <property type="entry name" value="Oxidored_FMN"/>
    <property type="match status" value="1"/>
</dbReference>